<proteinExistence type="inferred from homology"/>
<dbReference type="InterPro" id="IPR003614">
    <property type="entry name" value="Knottins"/>
</dbReference>
<protein>
    <submittedName>
        <fullName evidence="3">Uncharacterized protein</fullName>
    </submittedName>
</protein>
<dbReference type="SUPFAM" id="SSF57095">
    <property type="entry name" value="Scorpion toxin-like"/>
    <property type="match status" value="1"/>
</dbReference>
<dbReference type="AlphaFoldDB" id="A0A9P6K2X3"/>
<sequence>MFAAASTTFTADITNATAMSGTSPATITSAQKPSLPRPTRRTISKQSLFLSAVIFTTALLSVFAPATITADAAPTIGRSDDDNNSASIYGCPSPEACQAHCKTMMNSEGYCGEYPRRSCFCTLSSQ</sequence>
<name>A0A9P6K2X3_9FUNG</name>
<accession>A0A9P6K2X3</accession>
<evidence type="ECO:0000256" key="2">
    <source>
        <dbReference type="SAM" id="Phobius"/>
    </source>
</evidence>
<dbReference type="InterPro" id="IPR036574">
    <property type="entry name" value="Scorpion_toxin-like_sf"/>
</dbReference>
<dbReference type="EMBL" id="JAAAXW010000092">
    <property type="protein sequence ID" value="KAF9544374.1"/>
    <property type="molecule type" value="Genomic_DNA"/>
</dbReference>
<keyword evidence="2" id="KW-1133">Transmembrane helix</keyword>
<evidence type="ECO:0000313" key="3">
    <source>
        <dbReference type="EMBL" id="KAF9544374.1"/>
    </source>
</evidence>
<comment type="caution">
    <text evidence="3">The sequence shown here is derived from an EMBL/GenBank/DDBJ whole genome shotgun (WGS) entry which is preliminary data.</text>
</comment>
<keyword evidence="2" id="KW-0472">Membrane</keyword>
<comment type="similarity">
    <text evidence="1">Belongs to the invertebrate defensin family.</text>
</comment>
<organism evidence="3 4">
    <name type="scientific">Mortierella hygrophila</name>
    <dbReference type="NCBI Taxonomy" id="979708"/>
    <lineage>
        <taxon>Eukaryota</taxon>
        <taxon>Fungi</taxon>
        <taxon>Fungi incertae sedis</taxon>
        <taxon>Mucoromycota</taxon>
        <taxon>Mortierellomycotina</taxon>
        <taxon>Mortierellomycetes</taxon>
        <taxon>Mortierellales</taxon>
        <taxon>Mortierellaceae</taxon>
        <taxon>Mortierella</taxon>
    </lineage>
</organism>
<dbReference type="CDD" id="cd00107">
    <property type="entry name" value="Knot1"/>
    <property type="match status" value="1"/>
</dbReference>
<dbReference type="Proteomes" id="UP000723463">
    <property type="component" value="Unassembled WGS sequence"/>
</dbReference>
<evidence type="ECO:0000256" key="1">
    <source>
        <dbReference type="ARBA" id="ARBA00007085"/>
    </source>
</evidence>
<reference evidence="3" key="1">
    <citation type="journal article" date="2020" name="Fungal Divers.">
        <title>Resolving the Mortierellaceae phylogeny through synthesis of multi-gene phylogenetics and phylogenomics.</title>
        <authorList>
            <person name="Vandepol N."/>
            <person name="Liber J."/>
            <person name="Desiro A."/>
            <person name="Na H."/>
            <person name="Kennedy M."/>
            <person name="Barry K."/>
            <person name="Grigoriev I.V."/>
            <person name="Miller A.N."/>
            <person name="O'Donnell K."/>
            <person name="Stajich J.E."/>
            <person name="Bonito G."/>
        </authorList>
    </citation>
    <scope>NUCLEOTIDE SEQUENCE</scope>
    <source>
        <strain evidence="3">NRRL 2591</strain>
    </source>
</reference>
<feature type="transmembrane region" description="Helical" evidence="2">
    <location>
        <begin position="47"/>
        <end position="68"/>
    </location>
</feature>
<dbReference type="GO" id="GO:0006952">
    <property type="term" value="P:defense response"/>
    <property type="evidence" value="ECO:0007669"/>
    <property type="project" value="InterPro"/>
</dbReference>
<keyword evidence="2" id="KW-0812">Transmembrane</keyword>
<evidence type="ECO:0000313" key="4">
    <source>
        <dbReference type="Proteomes" id="UP000723463"/>
    </source>
</evidence>
<keyword evidence="4" id="KW-1185">Reference proteome</keyword>
<gene>
    <name evidence="3" type="ORF">EC957_012175</name>
</gene>